<dbReference type="AlphaFoldDB" id="A0A0F9GYS8"/>
<gene>
    <name evidence="1" type="ORF">LCGC14_2064120</name>
</gene>
<dbReference type="EMBL" id="LAZR01024625">
    <property type="protein sequence ID" value="KKL74515.1"/>
    <property type="molecule type" value="Genomic_DNA"/>
</dbReference>
<organism evidence="1">
    <name type="scientific">marine sediment metagenome</name>
    <dbReference type="NCBI Taxonomy" id="412755"/>
    <lineage>
        <taxon>unclassified sequences</taxon>
        <taxon>metagenomes</taxon>
        <taxon>ecological metagenomes</taxon>
    </lineage>
</organism>
<accession>A0A0F9GYS8</accession>
<reference evidence="1" key="1">
    <citation type="journal article" date="2015" name="Nature">
        <title>Complex archaea that bridge the gap between prokaryotes and eukaryotes.</title>
        <authorList>
            <person name="Spang A."/>
            <person name="Saw J.H."/>
            <person name="Jorgensen S.L."/>
            <person name="Zaremba-Niedzwiedzka K."/>
            <person name="Martijn J."/>
            <person name="Lind A.E."/>
            <person name="van Eijk R."/>
            <person name="Schleper C."/>
            <person name="Guy L."/>
            <person name="Ettema T.J."/>
        </authorList>
    </citation>
    <scope>NUCLEOTIDE SEQUENCE</scope>
</reference>
<evidence type="ECO:0000313" key="1">
    <source>
        <dbReference type="EMBL" id="KKL74515.1"/>
    </source>
</evidence>
<protein>
    <submittedName>
        <fullName evidence="1">Uncharacterized protein</fullName>
    </submittedName>
</protein>
<sequence>GTVWAGTGDFDGGDLSAAAGVTVTFQPDNVGSGTVTADDPGLAGTPDDATGTLTVGPGGISYIAAATDLGGNAEAGVPFSVIITAYDADNNVKTDFTGLHNVTWLHTAVNAPDATAPVIPGDGNQTFNSGIATVSGVVLVNAEAGVTITPTVDGTYSDATPNIDVDAGLADYFTVVTGGAGTETAGTAFTLTITVMDNYGNVVGSGSNDYDGIHDINFYSSATDAPDGTTPTIPVQLSLTFVNGVVTSGALYTLVNAGETPTITAEDNVDTSVTGTASGVVVNDAGLSIVRVNGGAGGNTAEVSTYSMTADDSLVVHASQYDAYMNYIGDSPVGTVWAGTGDFDGGDLSAAAGVTVTFQPDNVGSGTVTADDPGLAGTPDDATGLITVNPGVLSYVLVTDSPGGTEIATPVMTTDDELAVYSSGYDADFNYIGLESVNWSVDGNYQAGDLSVLSGTSSIFRPDNTGTTGVITANHATATDDTTGDITVNVGVLDYIVIEDLAGGAGSAVTTQGMTTDDTLQVWAAGYDGDGNYISDISSVTWGVTGSLDPTPAGPAISTIFDPITGGTSGTITADDGGGHTDETSTIMVNIGTVSYMLITDTPGGTEVDTAGITTDDTLTLYASGYDAGDTYIGPVSVTWGQTGTLSPVPGGTSTSYVYDPDAPGSGTIDADHATATDDSTGTITVNVGAESYVVITTTLG</sequence>
<feature type="non-terminal residue" evidence="1">
    <location>
        <position position="701"/>
    </location>
</feature>
<name>A0A0F9GYS8_9ZZZZ</name>
<proteinExistence type="predicted"/>
<comment type="caution">
    <text evidence="1">The sequence shown here is derived from an EMBL/GenBank/DDBJ whole genome shotgun (WGS) entry which is preliminary data.</text>
</comment>
<feature type="non-terminal residue" evidence="1">
    <location>
        <position position="1"/>
    </location>
</feature>